<evidence type="ECO:0000313" key="2">
    <source>
        <dbReference type="Proteomes" id="UP000471293"/>
    </source>
</evidence>
<dbReference type="EMBL" id="JAAGLQ010000648">
    <property type="protein sequence ID" value="NEA19829.1"/>
    <property type="molecule type" value="Genomic_DNA"/>
</dbReference>
<protein>
    <submittedName>
        <fullName evidence="1">Uncharacterized protein</fullName>
    </submittedName>
</protein>
<evidence type="ECO:0000313" key="1">
    <source>
        <dbReference type="EMBL" id="NEA19829.1"/>
    </source>
</evidence>
<comment type="caution">
    <text evidence="1">The sequence shown here is derived from an EMBL/GenBank/DDBJ whole genome shotgun (WGS) entry which is preliminary data.</text>
</comment>
<proteinExistence type="predicted"/>
<sequence length="116" mass="12548">MKTGTHVTGTLTNPDVGTITFTGKITDSFQTGGRTMYAVTCSDDVTRYVPAEKLTAIERNLMTHTGTVHAPGRHFKQLRIQAPKCCASVNALARYNFTIPTDAPVTCRRCLAAMGV</sequence>
<dbReference type="Proteomes" id="UP000471293">
    <property type="component" value="Unassembled WGS sequence"/>
</dbReference>
<dbReference type="RefSeq" id="WP_164349382.1">
    <property type="nucleotide sequence ID" value="NZ_JAAGLQ010000648.1"/>
</dbReference>
<dbReference type="AlphaFoldDB" id="A0A6N9UAY2"/>
<name>A0A6N9UAY2_STRHA</name>
<gene>
    <name evidence="1" type="ORF">G3I29_31130</name>
</gene>
<organism evidence="1 2">
    <name type="scientific">Streptomyces halstedii</name>
    <dbReference type="NCBI Taxonomy" id="1944"/>
    <lineage>
        <taxon>Bacteria</taxon>
        <taxon>Bacillati</taxon>
        <taxon>Actinomycetota</taxon>
        <taxon>Actinomycetes</taxon>
        <taxon>Kitasatosporales</taxon>
        <taxon>Streptomycetaceae</taxon>
        <taxon>Streptomyces</taxon>
    </lineage>
</organism>
<reference evidence="1 2" key="1">
    <citation type="submission" date="2020-01" db="EMBL/GenBank/DDBJ databases">
        <title>Insect and environment-associated Actinomycetes.</title>
        <authorList>
            <person name="Currrie C."/>
            <person name="Chevrette M."/>
            <person name="Carlson C."/>
            <person name="Stubbendieck R."/>
            <person name="Wendt-Pienkowski E."/>
        </authorList>
    </citation>
    <scope>NUCLEOTIDE SEQUENCE [LARGE SCALE GENOMIC DNA]</scope>
    <source>
        <strain evidence="1 2">SID11342</strain>
    </source>
</reference>
<accession>A0A6N9UAY2</accession>